<keyword evidence="3" id="KW-1185">Reference proteome</keyword>
<evidence type="ECO:0000313" key="2">
    <source>
        <dbReference type="EMBL" id="GAA4493826.1"/>
    </source>
</evidence>
<feature type="signal peptide" evidence="1">
    <location>
        <begin position="1"/>
        <end position="23"/>
    </location>
</feature>
<dbReference type="RefSeq" id="WP_208130267.1">
    <property type="nucleotide sequence ID" value="NZ_BAABGQ010000003.1"/>
</dbReference>
<keyword evidence="1" id="KW-0732">Signal</keyword>
<name>A0ABP8PZN0_9BACT</name>
<comment type="caution">
    <text evidence="2">The sequence shown here is derived from an EMBL/GenBank/DDBJ whole genome shotgun (WGS) entry which is preliminary data.</text>
</comment>
<accession>A0ABP8PZN0</accession>
<gene>
    <name evidence="2" type="ORF">GCM10023172_02900</name>
</gene>
<proteinExistence type="predicted"/>
<dbReference type="Proteomes" id="UP001501243">
    <property type="component" value="Unassembled WGS sequence"/>
</dbReference>
<reference evidence="3" key="1">
    <citation type="journal article" date="2019" name="Int. J. Syst. Evol. Microbiol.">
        <title>The Global Catalogue of Microorganisms (GCM) 10K type strain sequencing project: providing services to taxonomists for standard genome sequencing and annotation.</title>
        <authorList>
            <consortium name="The Broad Institute Genomics Platform"/>
            <consortium name="The Broad Institute Genome Sequencing Center for Infectious Disease"/>
            <person name="Wu L."/>
            <person name="Ma J."/>
        </authorList>
    </citation>
    <scope>NUCLEOTIDE SEQUENCE [LARGE SCALE GENOMIC DNA]</scope>
    <source>
        <strain evidence="3">JCM 17841</strain>
    </source>
</reference>
<dbReference type="EMBL" id="BAABGQ010000003">
    <property type="protein sequence ID" value="GAA4493826.1"/>
    <property type="molecule type" value="Genomic_DNA"/>
</dbReference>
<feature type="chain" id="PRO_5046651068" evidence="1">
    <location>
        <begin position="24"/>
        <end position="76"/>
    </location>
</feature>
<sequence>MKSLLKLGSLFALIIAGRYMQLAQPAASAGLAKAPVTLFLPDSANGVTLTNYTKAEPAATITPVNQRKQEQPLTWF</sequence>
<protein>
    <submittedName>
        <fullName evidence="2">Uncharacterized protein</fullName>
    </submittedName>
</protein>
<evidence type="ECO:0000256" key="1">
    <source>
        <dbReference type="SAM" id="SignalP"/>
    </source>
</evidence>
<evidence type="ECO:0000313" key="3">
    <source>
        <dbReference type="Proteomes" id="UP001501243"/>
    </source>
</evidence>
<organism evidence="2 3">
    <name type="scientific">Hymenobacter ginsengisoli</name>
    <dbReference type="NCBI Taxonomy" id="1051626"/>
    <lineage>
        <taxon>Bacteria</taxon>
        <taxon>Pseudomonadati</taxon>
        <taxon>Bacteroidota</taxon>
        <taxon>Cytophagia</taxon>
        <taxon>Cytophagales</taxon>
        <taxon>Hymenobacteraceae</taxon>
        <taxon>Hymenobacter</taxon>
    </lineage>
</organism>